<feature type="compositionally biased region" description="Polar residues" evidence="1">
    <location>
        <begin position="433"/>
        <end position="442"/>
    </location>
</feature>
<proteinExistence type="predicted"/>
<dbReference type="AlphaFoldDB" id="A0A182WBC7"/>
<feature type="compositionally biased region" description="Low complexity" evidence="1">
    <location>
        <begin position="380"/>
        <end position="401"/>
    </location>
</feature>
<organism evidence="2 3">
    <name type="scientific">Anopheles minimus</name>
    <dbReference type="NCBI Taxonomy" id="112268"/>
    <lineage>
        <taxon>Eukaryota</taxon>
        <taxon>Metazoa</taxon>
        <taxon>Ecdysozoa</taxon>
        <taxon>Arthropoda</taxon>
        <taxon>Hexapoda</taxon>
        <taxon>Insecta</taxon>
        <taxon>Pterygota</taxon>
        <taxon>Neoptera</taxon>
        <taxon>Endopterygota</taxon>
        <taxon>Diptera</taxon>
        <taxon>Nematocera</taxon>
        <taxon>Culicoidea</taxon>
        <taxon>Culicidae</taxon>
        <taxon>Anophelinae</taxon>
        <taxon>Anopheles</taxon>
    </lineage>
</organism>
<feature type="compositionally biased region" description="Basic residues" evidence="1">
    <location>
        <begin position="493"/>
        <end position="502"/>
    </location>
</feature>
<feature type="compositionally biased region" description="Polar residues" evidence="1">
    <location>
        <begin position="309"/>
        <end position="324"/>
    </location>
</feature>
<feature type="compositionally biased region" description="Polar residues" evidence="1">
    <location>
        <begin position="483"/>
        <end position="492"/>
    </location>
</feature>
<dbReference type="STRING" id="112268.A0A182WBC7"/>
<feature type="compositionally biased region" description="Polar residues" evidence="1">
    <location>
        <begin position="523"/>
        <end position="538"/>
    </location>
</feature>
<evidence type="ECO:0000313" key="2">
    <source>
        <dbReference type="EnsemblMetazoa" id="AMIN007656-PA"/>
    </source>
</evidence>
<sequence>MAQHNGDSTVGSHQQCAMFEELREEIAKINPFGETIEQTYHMRKFAEMYRCRITNDQLLSDLLVYLNEEALCNSTFAIQFANVFASRQLADASLYEPKIRNGIIGMLQQNFLSIERLKQENMKRFFNSVTLLGQYYYRKRVAFGKRIQILGQSLFLLLTSELEQEINESCAHPSTYWFNPSIAKLVMAQLTLNGEDAKVELQKELNDLLYTMRKALIVIPNMCAQAKALLMMALDLHYMHLGEGQLVNRLYGKYLTESDEQPPEVSNGDRPKENGIETAQPVAAPQQPPPVTNERRKEKQTKKVPGNDASGQNATGSRSSTSNRPYGGGDKTSNQNNTTNDKENKRRSTQTKVPPVQKTSPNTSAASRSIRLQEDGNIVATITRDTSTTTSTKKQPPSATSQPPSNTTPRSSTAKPKPSGPRMEKLATLPKITITSATPSPKRTQDKSGPVSPRAVLGPSIGKQKPHPPPKSPTHSAREGQYASKSVPQVSSRARHDRRGRTPAKGTATQEKVESDAHKETVPQHQHTNGDGPTTSLNGHPETDLLDWRMSPVPERDSNVAGSTKEAIKNESHQLKGKNADGGVTTTISKGKPSYFREENVENLSWDALIPQDDESPQKVNPHTKSFLSFLASE</sequence>
<feature type="compositionally biased region" description="Polar residues" evidence="1">
    <location>
        <begin position="357"/>
        <end position="367"/>
    </location>
</feature>
<feature type="compositionally biased region" description="Basic and acidic residues" evidence="1">
    <location>
        <begin position="511"/>
        <end position="522"/>
    </location>
</feature>
<dbReference type="VEuPathDB" id="VectorBase:AMIN007656"/>
<dbReference type="EnsemblMetazoa" id="AMIN007656-RA">
    <property type="protein sequence ID" value="AMIN007656-PA"/>
    <property type="gene ID" value="AMIN007656"/>
</dbReference>
<reference evidence="2" key="2">
    <citation type="submission" date="2020-05" db="UniProtKB">
        <authorList>
            <consortium name="EnsemblMetazoa"/>
        </authorList>
    </citation>
    <scope>IDENTIFICATION</scope>
    <source>
        <strain evidence="2">MINIMUS1</strain>
    </source>
</reference>
<dbReference type="GO" id="GO:0005829">
    <property type="term" value="C:cytosol"/>
    <property type="evidence" value="ECO:0007669"/>
    <property type="project" value="TreeGrafter"/>
</dbReference>
<dbReference type="PANTHER" id="PTHR23254">
    <property type="entry name" value="EIF4G DOMAIN PROTEIN"/>
    <property type="match status" value="1"/>
</dbReference>
<dbReference type="Proteomes" id="UP000075920">
    <property type="component" value="Unassembled WGS sequence"/>
</dbReference>
<dbReference type="Gene3D" id="1.25.40.180">
    <property type="match status" value="1"/>
</dbReference>
<protein>
    <submittedName>
        <fullName evidence="2">Uncharacterized protein</fullName>
    </submittedName>
</protein>
<evidence type="ECO:0000313" key="3">
    <source>
        <dbReference type="Proteomes" id="UP000075920"/>
    </source>
</evidence>
<dbReference type="InterPro" id="IPR051367">
    <property type="entry name" value="mRNA_TranslReg/HistoneTransl"/>
</dbReference>
<accession>A0A182WBC7</accession>
<evidence type="ECO:0000256" key="1">
    <source>
        <dbReference type="SAM" id="MobiDB-lite"/>
    </source>
</evidence>
<dbReference type="GO" id="GO:0008494">
    <property type="term" value="F:translation activator activity"/>
    <property type="evidence" value="ECO:0007669"/>
    <property type="project" value="TreeGrafter"/>
</dbReference>
<dbReference type="GO" id="GO:0006446">
    <property type="term" value="P:regulation of translational initiation"/>
    <property type="evidence" value="ECO:0007669"/>
    <property type="project" value="TreeGrafter"/>
</dbReference>
<dbReference type="PANTHER" id="PTHR23254:SF18">
    <property type="entry name" value="RE28271P"/>
    <property type="match status" value="1"/>
</dbReference>
<keyword evidence="3" id="KW-1185">Reference proteome</keyword>
<feature type="compositionally biased region" description="Polar residues" evidence="1">
    <location>
        <begin position="402"/>
        <end position="414"/>
    </location>
</feature>
<reference evidence="3" key="1">
    <citation type="submission" date="2013-03" db="EMBL/GenBank/DDBJ databases">
        <title>The Genome Sequence of Anopheles minimus MINIMUS1.</title>
        <authorList>
            <consortium name="The Broad Institute Genomics Platform"/>
            <person name="Neafsey D.E."/>
            <person name="Walton C."/>
            <person name="Walker B."/>
            <person name="Young S.K."/>
            <person name="Zeng Q."/>
            <person name="Gargeya S."/>
            <person name="Fitzgerald M."/>
            <person name="Haas B."/>
            <person name="Abouelleil A."/>
            <person name="Allen A.W."/>
            <person name="Alvarado L."/>
            <person name="Arachchi H.M."/>
            <person name="Berlin A.M."/>
            <person name="Chapman S.B."/>
            <person name="Gainer-Dewar J."/>
            <person name="Goldberg J."/>
            <person name="Griggs A."/>
            <person name="Gujja S."/>
            <person name="Hansen M."/>
            <person name="Howarth C."/>
            <person name="Imamovic A."/>
            <person name="Ireland A."/>
            <person name="Larimer J."/>
            <person name="McCowan C."/>
            <person name="Murphy C."/>
            <person name="Pearson M."/>
            <person name="Poon T.W."/>
            <person name="Priest M."/>
            <person name="Roberts A."/>
            <person name="Saif S."/>
            <person name="Shea T."/>
            <person name="Sisk P."/>
            <person name="Sykes S."/>
            <person name="Wortman J."/>
            <person name="Nusbaum C."/>
            <person name="Birren B."/>
        </authorList>
    </citation>
    <scope>NUCLEOTIDE SEQUENCE [LARGE SCALE GENOMIC DNA]</scope>
    <source>
        <strain evidence="3">MINIMUS1</strain>
    </source>
</reference>
<feature type="region of interest" description="Disordered" evidence="1">
    <location>
        <begin position="257"/>
        <end position="591"/>
    </location>
</feature>
<name>A0A182WBC7_9DIPT</name>